<dbReference type="InterPro" id="IPR001387">
    <property type="entry name" value="Cro/C1-type_HTH"/>
</dbReference>
<evidence type="ECO:0000313" key="2">
    <source>
        <dbReference type="EMBL" id="SHF80246.1"/>
    </source>
</evidence>
<keyword evidence="3" id="KW-1185">Reference proteome</keyword>
<dbReference type="Gene3D" id="1.10.260.40">
    <property type="entry name" value="lambda repressor-like DNA-binding domains"/>
    <property type="match status" value="1"/>
</dbReference>
<dbReference type="RefSeq" id="WP_084111321.1">
    <property type="nucleotide sequence ID" value="NZ_FQVH01000046.1"/>
</dbReference>
<dbReference type="Pfam" id="PF01381">
    <property type="entry name" value="HTH_3"/>
    <property type="match status" value="1"/>
</dbReference>
<evidence type="ECO:0000313" key="3">
    <source>
        <dbReference type="Proteomes" id="UP000184088"/>
    </source>
</evidence>
<dbReference type="GO" id="GO:0003677">
    <property type="term" value="F:DNA binding"/>
    <property type="evidence" value="ECO:0007669"/>
    <property type="project" value="InterPro"/>
</dbReference>
<proteinExistence type="predicted"/>
<dbReference type="InterPro" id="IPR010982">
    <property type="entry name" value="Lambda_DNA-bd_dom_sf"/>
</dbReference>
<dbReference type="PROSITE" id="PS50943">
    <property type="entry name" value="HTH_CROC1"/>
    <property type="match status" value="1"/>
</dbReference>
<protein>
    <submittedName>
        <fullName evidence="2">Helix-turn-helix</fullName>
    </submittedName>
</protein>
<organism evidence="2 3">
    <name type="scientific">Caldanaerobius fijiensis DSM 17918</name>
    <dbReference type="NCBI Taxonomy" id="1121256"/>
    <lineage>
        <taxon>Bacteria</taxon>
        <taxon>Bacillati</taxon>
        <taxon>Bacillota</taxon>
        <taxon>Clostridia</taxon>
        <taxon>Thermoanaerobacterales</taxon>
        <taxon>Thermoanaerobacteraceae</taxon>
        <taxon>Caldanaerobius</taxon>
    </lineage>
</organism>
<dbReference type="SUPFAM" id="SSF47413">
    <property type="entry name" value="lambda repressor-like DNA-binding domains"/>
    <property type="match status" value="1"/>
</dbReference>
<accession>A0A1M5EM40</accession>
<evidence type="ECO:0000259" key="1">
    <source>
        <dbReference type="PROSITE" id="PS50943"/>
    </source>
</evidence>
<dbReference type="CDD" id="cd00093">
    <property type="entry name" value="HTH_XRE"/>
    <property type="match status" value="1"/>
</dbReference>
<dbReference type="Proteomes" id="UP000184088">
    <property type="component" value="Unassembled WGS sequence"/>
</dbReference>
<dbReference type="EMBL" id="FQVH01000046">
    <property type="protein sequence ID" value="SHF80246.1"/>
    <property type="molecule type" value="Genomic_DNA"/>
</dbReference>
<dbReference type="AlphaFoldDB" id="A0A1M5EM40"/>
<sequence>MITVSDILSKYNLTETQLANMLGMSLKQIHRLKTGKSKPGRKAIKRISEVFPEIDVRELI</sequence>
<reference evidence="2 3" key="1">
    <citation type="submission" date="2016-11" db="EMBL/GenBank/DDBJ databases">
        <authorList>
            <person name="Jaros S."/>
            <person name="Januszkiewicz K."/>
            <person name="Wedrychowicz H."/>
        </authorList>
    </citation>
    <scope>NUCLEOTIDE SEQUENCE [LARGE SCALE GENOMIC DNA]</scope>
    <source>
        <strain evidence="2 3">DSM 17918</strain>
    </source>
</reference>
<name>A0A1M5EM40_9THEO</name>
<gene>
    <name evidence="2" type="ORF">SAMN02746089_02578</name>
</gene>
<dbReference type="STRING" id="1121256.SAMN02746089_02578"/>
<feature type="domain" description="HTH cro/C1-type" evidence="1">
    <location>
        <begin position="12"/>
        <end position="59"/>
    </location>
</feature>